<organism evidence="2 3">
    <name type="scientific">Lates calcarifer</name>
    <name type="common">Barramundi</name>
    <name type="synonym">Holocentrus calcarifer</name>
    <dbReference type="NCBI Taxonomy" id="8187"/>
    <lineage>
        <taxon>Eukaryota</taxon>
        <taxon>Metazoa</taxon>
        <taxon>Chordata</taxon>
        <taxon>Craniata</taxon>
        <taxon>Vertebrata</taxon>
        <taxon>Euteleostomi</taxon>
        <taxon>Actinopterygii</taxon>
        <taxon>Neopterygii</taxon>
        <taxon>Teleostei</taxon>
        <taxon>Neoteleostei</taxon>
        <taxon>Acanthomorphata</taxon>
        <taxon>Carangaria</taxon>
        <taxon>Carangaria incertae sedis</taxon>
        <taxon>Centropomidae</taxon>
        <taxon>Lates</taxon>
    </lineage>
</organism>
<dbReference type="FunCoup" id="A0A4W6DTE3">
    <property type="interactions" value="418"/>
</dbReference>
<dbReference type="GO" id="GO:0035082">
    <property type="term" value="P:axoneme assembly"/>
    <property type="evidence" value="ECO:0007669"/>
    <property type="project" value="TreeGrafter"/>
</dbReference>
<feature type="region of interest" description="Disordered" evidence="1">
    <location>
        <begin position="190"/>
        <end position="273"/>
    </location>
</feature>
<dbReference type="Ensembl" id="ENSLCAT00010029446.1">
    <property type="protein sequence ID" value="ENSLCAP00010028824.1"/>
    <property type="gene ID" value="ENSLCAG00010013509.1"/>
</dbReference>
<protein>
    <submittedName>
        <fullName evidence="2">Junctional cadherin complex regulator</fullName>
    </submittedName>
</protein>
<dbReference type="GeneTree" id="ENSGT00390000002823"/>
<dbReference type="AlphaFoldDB" id="A0A4W6DTE3"/>
<reference evidence="2" key="2">
    <citation type="submission" date="2025-08" db="UniProtKB">
        <authorList>
            <consortium name="Ensembl"/>
        </authorList>
    </citation>
    <scope>IDENTIFICATION</scope>
</reference>
<proteinExistence type="predicted"/>
<evidence type="ECO:0000313" key="3">
    <source>
        <dbReference type="Proteomes" id="UP000314980"/>
    </source>
</evidence>
<reference evidence="2" key="3">
    <citation type="submission" date="2025-09" db="UniProtKB">
        <authorList>
            <consortium name="Ensembl"/>
        </authorList>
    </citation>
    <scope>IDENTIFICATION</scope>
</reference>
<accession>A0A4W6DTE3</accession>
<feature type="compositionally biased region" description="Polar residues" evidence="1">
    <location>
        <begin position="204"/>
        <end position="214"/>
    </location>
</feature>
<dbReference type="PANTHER" id="PTHR14726">
    <property type="entry name" value="JHY PROTEIN HOMOLOG"/>
    <property type="match status" value="1"/>
</dbReference>
<feature type="region of interest" description="Disordered" evidence="1">
    <location>
        <begin position="389"/>
        <end position="409"/>
    </location>
</feature>
<dbReference type="InterPro" id="IPR027968">
    <property type="entry name" value="JHY"/>
</dbReference>
<feature type="region of interest" description="Disordered" evidence="1">
    <location>
        <begin position="1"/>
        <end position="35"/>
    </location>
</feature>
<sequence length="769" mass="87235">MDMDKGLRHGKMSPVLKTKQKRHPSPRQAVLANQWESVESDTESLAQERAYQQQLIGQHIGQHQDKYILLQKKSENTDSLQQGEEESEDANDDQTEDLQLYDSLEVASNTHTNRNLKTEYLDTQIDERGGSQLLSDDDYSDLRYDPNWRTNLKGNGCFDDSPQISVEEYCQGYKHIIDTSPAIMVTPHIDGSESDQPYRLHPQDGQTSSVTSTHCHNHALQCGSPEGDLSRSSKISTKNESDNNLQRGSRQKHEQSCVSAGENISRSSEPTEEINTTEFDIYQQEQRCTQGGSIQKMSTSTLMNPKVLWNKKLERVMEDIVERNKMTLGCNTSKCGSYVRAHALKQEMPHNANKVHETLKEIVSTENKEDSSDPELRWLQRAQQLQVTQIKKGKKAQQKEYPNPFQQQQPPALMVNAERGDCLSSPLARQAAITQPKPQKMTSSQPLPPTIQLNISLNTPSHLLSLLQQKGQDAIINIVSPHGHPHWSPAYEVQLASSPGYQQTNPGKFSHVSQERLNTQLHQQHLESWPEQWQRTTALKWPLSCEGEDQTWSSDEVYTKCFPQNLTRTPTTASSQSLGSYTVLPPIGKPLTEKEPKLSPGHSVNATHHIHRSNSDSYVVQMEKKKQLRVTYKAYKQLKTDVNQKGPHLDYTAIEKTAEKIKQQKLYSNVIREQNKKISRIPFLPAKDPEGSDKKVPRMKALEYAKTIAKPPVQSQPKQREKNQPEGLTELSPYLQGLDVSQLTTLGLLRKRHEEEKQAVALFRKIHAV</sequence>
<name>A0A4W6DTE3_LATCA</name>
<dbReference type="Proteomes" id="UP000314980">
    <property type="component" value="Unassembled WGS sequence"/>
</dbReference>
<dbReference type="InParanoid" id="A0A4W6DTE3"/>
<keyword evidence="3" id="KW-1185">Reference proteome</keyword>
<feature type="compositionally biased region" description="Polar residues" evidence="1">
    <location>
        <begin position="256"/>
        <end position="273"/>
    </location>
</feature>
<evidence type="ECO:0000313" key="2">
    <source>
        <dbReference type="Ensembl" id="ENSLCAP00010028824.1"/>
    </source>
</evidence>
<feature type="region of interest" description="Disordered" evidence="1">
    <location>
        <begin position="707"/>
        <end position="726"/>
    </location>
</feature>
<dbReference type="Pfam" id="PF15261">
    <property type="entry name" value="JHY"/>
    <property type="match status" value="1"/>
</dbReference>
<feature type="compositionally biased region" description="Polar residues" evidence="1">
    <location>
        <begin position="230"/>
        <end position="248"/>
    </location>
</feature>
<evidence type="ECO:0000256" key="1">
    <source>
        <dbReference type="SAM" id="MobiDB-lite"/>
    </source>
</evidence>
<reference evidence="3" key="1">
    <citation type="submission" date="2015-09" db="EMBL/GenBank/DDBJ databases">
        <authorList>
            <person name="Sai Rama Sridatta P."/>
        </authorList>
    </citation>
    <scope>NUCLEOTIDE SEQUENCE [LARGE SCALE GENOMIC DNA]</scope>
</reference>
<dbReference type="PANTHER" id="PTHR14726:SF1">
    <property type="entry name" value="JHY PROTEIN HOMOLOG"/>
    <property type="match status" value="1"/>
</dbReference>
<dbReference type="STRING" id="8187.ENSLCAP00010028824"/>